<gene>
    <name evidence="1" type="ORF">GFB56_05490</name>
</gene>
<dbReference type="EMBL" id="WXFA01000002">
    <property type="protein sequence ID" value="MBM3090266.1"/>
    <property type="molecule type" value="Genomic_DNA"/>
</dbReference>
<evidence type="ECO:0000313" key="1">
    <source>
        <dbReference type="EMBL" id="MBM3090266.1"/>
    </source>
</evidence>
<proteinExistence type="predicted"/>
<accession>A0AAW4FGU4</accession>
<dbReference type="Proteomes" id="UP000744980">
    <property type="component" value="Unassembled WGS sequence"/>
</dbReference>
<name>A0AAW4FGU4_9HYPH</name>
<organism evidence="1 2">
    <name type="scientific">Ensifer canadensis</name>
    <dbReference type="NCBI Taxonomy" id="555315"/>
    <lineage>
        <taxon>Bacteria</taxon>
        <taxon>Pseudomonadati</taxon>
        <taxon>Pseudomonadota</taxon>
        <taxon>Alphaproteobacteria</taxon>
        <taxon>Hyphomicrobiales</taxon>
        <taxon>Rhizobiaceae</taxon>
        <taxon>Sinorhizobium/Ensifer group</taxon>
        <taxon>Ensifer</taxon>
    </lineage>
</organism>
<sequence length="191" mass="20413">MFNEFPQSDLTIVSTDGSVSHTKGIVSSSDAIVIPDAKAAVDIGYEIRRSLPNGKDETFEVVDPVFHQQFGSIPAHFQVKVRKKGLLPAGGGGNYTITVNGPNSRVNIHSQDNSNNVAHDLKVFEDARAAIVAQVPDSENRARIIGSLDEAKAAAGNPETYRSAYQKLISSAADHVTVLAPFLPILTSFLG</sequence>
<protein>
    <submittedName>
        <fullName evidence="1">Uncharacterized protein</fullName>
    </submittedName>
</protein>
<reference evidence="1 2" key="1">
    <citation type="submission" date="2020-01" db="EMBL/GenBank/DDBJ databases">
        <title>Draft genome assembly of Ensifer adhaerens T173.</title>
        <authorList>
            <person name="Craig J.E."/>
            <person name="Stinchcombe J.R."/>
        </authorList>
    </citation>
    <scope>NUCLEOTIDE SEQUENCE [LARGE SCALE GENOMIC DNA]</scope>
    <source>
        <strain evidence="1 2">T173</strain>
    </source>
</reference>
<keyword evidence="2" id="KW-1185">Reference proteome</keyword>
<dbReference type="AlphaFoldDB" id="A0AAW4FGU4"/>
<dbReference type="RefSeq" id="WP_203527376.1">
    <property type="nucleotide sequence ID" value="NZ_CP083370.1"/>
</dbReference>
<evidence type="ECO:0000313" key="2">
    <source>
        <dbReference type="Proteomes" id="UP000744980"/>
    </source>
</evidence>
<comment type="caution">
    <text evidence="1">The sequence shown here is derived from an EMBL/GenBank/DDBJ whole genome shotgun (WGS) entry which is preliminary data.</text>
</comment>